<dbReference type="InterPro" id="IPR014729">
    <property type="entry name" value="Rossmann-like_a/b/a_fold"/>
</dbReference>
<sequence length="339" mass="36782">MATTRKLVVAVDETESSQVAFLWVLHNLARHSDHIVIFNAAPYVGSQFSDADIANEYLLPSLASEQVAEAAEKEVTERSMSIVNRCLAKCQELGFSCEGEVVKGEPGSWIIDESERLDADVVVVGCREAGLITRTLFGSVGENVLHNALCPVVIVRPAEKLQDSLVTERSRNIVIAVDDSKEAAGAFVWALQNFCRVTDKVTIYHVHKSSVPSITSSVTGEFGIEDVYLTPDTTDEMEVKALTDSEKLVEKFMSYVSDESKISCQGMVVTGQTEEMICKGLVGLEADAVVLGTHEKGVVARTFLGSVSDYLAHESPCPVIVVKQKKDSAAKSSSHKHTS</sequence>
<evidence type="ECO:0000313" key="2">
    <source>
        <dbReference type="EMBL" id="KAH7447352.1"/>
    </source>
</evidence>
<dbReference type="PANTHER" id="PTHR31964:SF140">
    <property type="entry name" value="UNIVERSAL STRESS PROTEIN FAMILY PROTEIN"/>
    <property type="match status" value="1"/>
</dbReference>
<protein>
    <recommendedName>
        <fullName evidence="1">UspA domain-containing protein</fullName>
    </recommendedName>
</protein>
<dbReference type="OrthoDB" id="843225at2759"/>
<dbReference type="Gene3D" id="3.40.50.620">
    <property type="entry name" value="HUPs"/>
    <property type="match status" value="2"/>
</dbReference>
<dbReference type="EMBL" id="CM035406">
    <property type="protein sequence ID" value="KAH7447352.1"/>
    <property type="molecule type" value="Genomic_DNA"/>
</dbReference>
<dbReference type="CDD" id="cd23659">
    <property type="entry name" value="USP_At3g01520-like"/>
    <property type="match status" value="2"/>
</dbReference>
<reference evidence="2" key="1">
    <citation type="submission" date="2021-08" db="EMBL/GenBank/DDBJ databases">
        <title>WGS assembly of Ceratopteris richardii.</title>
        <authorList>
            <person name="Marchant D.B."/>
            <person name="Chen G."/>
            <person name="Jenkins J."/>
            <person name="Shu S."/>
            <person name="Leebens-Mack J."/>
            <person name="Grimwood J."/>
            <person name="Schmutz J."/>
            <person name="Soltis P."/>
            <person name="Soltis D."/>
            <person name="Chen Z.-H."/>
        </authorList>
    </citation>
    <scope>NUCLEOTIDE SEQUENCE</scope>
    <source>
        <strain evidence="2">Whitten #5841</strain>
        <tissue evidence="2">Leaf</tissue>
    </source>
</reference>
<dbReference type="OMA" id="CPLIVVK"/>
<dbReference type="Pfam" id="PF00582">
    <property type="entry name" value="Usp"/>
    <property type="match status" value="2"/>
</dbReference>
<dbReference type="AlphaFoldDB" id="A0A8T2VJ45"/>
<keyword evidence="3" id="KW-1185">Reference proteome</keyword>
<feature type="domain" description="UspA" evidence="1">
    <location>
        <begin position="5"/>
        <end position="156"/>
    </location>
</feature>
<dbReference type="InterPro" id="IPR006015">
    <property type="entry name" value="Universal_stress_UspA"/>
</dbReference>
<proteinExistence type="predicted"/>
<comment type="caution">
    <text evidence="2">The sequence shown here is derived from an EMBL/GenBank/DDBJ whole genome shotgun (WGS) entry which is preliminary data.</text>
</comment>
<dbReference type="PRINTS" id="PR01438">
    <property type="entry name" value="UNVRSLSTRESS"/>
</dbReference>
<evidence type="ECO:0000313" key="3">
    <source>
        <dbReference type="Proteomes" id="UP000825935"/>
    </source>
</evidence>
<gene>
    <name evidence="2" type="ORF">KP509_01G102900</name>
</gene>
<organism evidence="2 3">
    <name type="scientific">Ceratopteris richardii</name>
    <name type="common">Triangle waterfern</name>
    <dbReference type="NCBI Taxonomy" id="49495"/>
    <lineage>
        <taxon>Eukaryota</taxon>
        <taxon>Viridiplantae</taxon>
        <taxon>Streptophyta</taxon>
        <taxon>Embryophyta</taxon>
        <taxon>Tracheophyta</taxon>
        <taxon>Polypodiopsida</taxon>
        <taxon>Polypodiidae</taxon>
        <taxon>Polypodiales</taxon>
        <taxon>Pteridineae</taxon>
        <taxon>Pteridaceae</taxon>
        <taxon>Parkerioideae</taxon>
        <taxon>Ceratopteris</taxon>
    </lineage>
</organism>
<dbReference type="SUPFAM" id="SSF52402">
    <property type="entry name" value="Adenine nucleotide alpha hydrolases-like"/>
    <property type="match status" value="2"/>
</dbReference>
<feature type="domain" description="UspA" evidence="1">
    <location>
        <begin position="171"/>
        <end position="323"/>
    </location>
</feature>
<evidence type="ECO:0000259" key="1">
    <source>
        <dbReference type="Pfam" id="PF00582"/>
    </source>
</evidence>
<dbReference type="PANTHER" id="PTHR31964">
    <property type="entry name" value="ADENINE NUCLEOTIDE ALPHA HYDROLASES-LIKE SUPERFAMILY PROTEIN"/>
    <property type="match status" value="1"/>
</dbReference>
<dbReference type="InterPro" id="IPR006016">
    <property type="entry name" value="UspA"/>
</dbReference>
<accession>A0A8T2VJ45</accession>
<dbReference type="Proteomes" id="UP000825935">
    <property type="component" value="Chromosome 1"/>
</dbReference>
<name>A0A8T2VJ45_CERRI</name>